<accession>X0ZUP1</accession>
<protein>
    <submittedName>
        <fullName evidence="2">Uncharacterized protein</fullName>
    </submittedName>
</protein>
<proteinExistence type="predicted"/>
<sequence length="250" mass="29257">MDSKTKIKKLLIISLLLIVILTLTNCSRPFYVPGASMGYFLWQTEDKEYHIRWSNDWVRNAPNDNLRKFSGSITTDGIIIIENLYLFEGEELTKDIENADIIKVKPSELEFTAYTTNHDFEDGIDFSIDNETYVEFDLKNNDIYDLGRISLGSFANSPDEEIFIISEDELLYEAKKPFYLKHPFSTFLYKLSYDRVFTNIYFLIMGIIIVELTRVSILSKSRNYKKLTYISYILLFLILLIINIIFLKCC</sequence>
<dbReference type="EMBL" id="BART01000552">
    <property type="protein sequence ID" value="GAG73465.1"/>
    <property type="molecule type" value="Genomic_DNA"/>
</dbReference>
<keyword evidence="1" id="KW-0812">Transmembrane</keyword>
<reference evidence="2" key="1">
    <citation type="journal article" date="2014" name="Front. Microbiol.">
        <title>High frequency of phylogenetically diverse reductive dehalogenase-homologous genes in deep subseafloor sedimentary metagenomes.</title>
        <authorList>
            <person name="Kawai M."/>
            <person name="Futagami T."/>
            <person name="Toyoda A."/>
            <person name="Takaki Y."/>
            <person name="Nishi S."/>
            <person name="Hori S."/>
            <person name="Arai W."/>
            <person name="Tsubouchi T."/>
            <person name="Morono Y."/>
            <person name="Uchiyama I."/>
            <person name="Ito T."/>
            <person name="Fujiyama A."/>
            <person name="Inagaki F."/>
            <person name="Takami H."/>
        </authorList>
    </citation>
    <scope>NUCLEOTIDE SEQUENCE</scope>
    <source>
        <strain evidence="2">Expedition CK06-06</strain>
    </source>
</reference>
<keyword evidence="1" id="KW-1133">Transmembrane helix</keyword>
<keyword evidence="1" id="KW-0472">Membrane</keyword>
<feature type="transmembrane region" description="Helical" evidence="1">
    <location>
        <begin position="200"/>
        <end position="217"/>
    </location>
</feature>
<name>X0ZUP1_9ZZZZ</name>
<gene>
    <name evidence="2" type="ORF">S01H4_02514</name>
</gene>
<organism evidence="2">
    <name type="scientific">marine sediment metagenome</name>
    <dbReference type="NCBI Taxonomy" id="412755"/>
    <lineage>
        <taxon>unclassified sequences</taxon>
        <taxon>metagenomes</taxon>
        <taxon>ecological metagenomes</taxon>
    </lineage>
</organism>
<feature type="transmembrane region" description="Helical" evidence="1">
    <location>
        <begin position="229"/>
        <end position="247"/>
    </location>
</feature>
<evidence type="ECO:0000313" key="2">
    <source>
        <dbReference type="EMBL" id="GAG73465.1"/>
    </source>
</evidence>
<comment type="caution">
    <text evidence="2">The sequence shown here is derived from an EMBL/GenBank/DDBJ whole genome shotgun (WGS) entry which is preliminary data.</text>
</comment>
<evidence type="ECO:0000256" key="1">
    <source>
        <dbReference type="SAM" id="Phobius"/>
    </source>
</evidence>
<dbReference type="AlphaFoldDB" id="X0ZUP1"/>